<keyword evidence="3" id="KW-1185">Reference proteome</keyword>
<comment type="caution">
    <text evidence="2">The sequence shown here is derived from an EMBL/GenBank/DDBJ whole genome shotgun (WGS) entry which is preliminary data.</text>
</comment>
<evidence type="ECO:0000313" key="2">
    <source>
        <dbReference type="EMBL" id="MDY0747057.1"/>
    </source>
</evidence>
<dbReference type="EMBL" id="JAXCLA010000007">
    <property type="protein sequence ID" value="MDY0747057.1"/>
    <property type="molecule type" value="Genomic_DNA"/>
</dbReference>
<protein>
    <recommendedName>
        <fullName evidence="4">MFS transporter</fullName>
    </recommendedName>
</protein>
<evidence type="ECO:0000256" key="1">
    <source>
        <dbReference type="SAM" id="Phobius"/>
    </source>
</evidence>
<feature type="transmembrane region" description="Helical" evidence="1">
    <location>
        <begin position="232"/>
        <end position="250"/>
    </location>
</feature>
<evidence type="ECO:0000313" key="3">
    <source>
        <dbReference type="Proteomes" id="UP001285263"/>
    </source>
</evidence>
<feature type="transmembrane region" description="Helical" evidence="1">
    <location>
        <begin position="124"/>
        <end position="150"/>
    </location>
</feature>
<keyword evidence="1" id="KW-0472">Membrane</keyword>
<feature type="transmembrane region" description="Helical" evidence="1">
    <location>
        <begin position="262"/>
        <end position="281"/>
    </location>
</feature>
<keyword evidence="1" id="KW-0812">Transmembrane</keyword>
<name>A0ABU5DPT6_9BURK</name>
<proteinExistence type="predicted"/>
<keyword evidence="1" id="KW-1133">Transmembrane helix</keyword>
<dbReference type="RefSeq" id="WP_320425025.1">
    <property type="nucleotide sequence ID" value="NZ_JAXCLA010000007.1"/>
</dbReference>
<dbReference type="Proteomes" id="UP001285263">
    <property type="component" value="Unassembled WGS sequence"/>
</dbReference>
<feature type="transmembrane region" description="Helical" evidence="1">
    <location>
        <begin position="203"/>
        <end position="226"/>
    </location>
</feature>
<sequence length="393" mass="41440">MVVSAFERRMRPFVALQAAVAALGAFAGVFVYAGHGAAAVARYAALMYGTAGLSLVLAFALGMRIKLSATRLVQAGFALPALLLWWADGRPDLLALAVGGFLGLTWGARHWLELQALANGERDGYATHVIALAVGVTLAGTLAVSGLLWALHEAHAPIYALFALLSVAGAFLAGRGLPEAPPVRLEQPLAVLRQPAYRGSLPLFLLESGLIGITMVLTATGAMQSLEQASDYGWAASAATLCGAVALYVMRSRRHSGNRVGWMRAACFGIVGAAALLGASAAWPRLFIAYLLLQAVVSPFWAASEHVLNQRALDIQGAVGDRIVAREGTLAVFRLGTLALFWWATQALDDHQRLVAGALIIGLAAVLEFQLGRHWLAHQHHGAGAAAAHPYPR</sequence>
<gene>
    <name evidence="2" type="ORF">SNE35_21295</name>
</gene>
<organism evidence="2 3">
    <name type="scientific">Roseateles agri</name>
    <dbReference type="NCBI Taxonomy" id="3098619"/>
    <lineage>
        <taxon>Bacteria</taxon>
        <taxon>Pseudomonadati</taxon>
        <taxon>Pseudomonadota</taxon>
        <taxon>Betaproteobacteria</taxon>
        <taxon>Burkholderiales</taxon>
        <taxon>Sphaerotilaceae</taxon>
        <taxon>Roseateles</taxon>
    </lineage>
</organism>
<feature type="transmembrane region" description="Helical" evidence="1">
    <location>
        <begin position="156"/>
        <end position="174"/>
    </location>
</feature>
<evidence type="ECO:0008006" key="4">
    <source>
        <dbReference type="Google" id="ProtNLM"/>
    </source>
</evidence>
<reference evidence="2 3" key="1">
    <citation type="submission" date="2023-11" db="EMBL/GenBank/DDBJ databases">
        <title>Paucibacter sp. nov., isolated from fresh soil in Korea.</title>
        <authorList>
            <person name="Le N.T.T."/>
        </authorList>
    </citation>
    <scope>NUCLEOTIDE SEQUENCE [LARGE SCALE GENOMIC DNA]</scope>
    <source>
        <strain evidence="2 3">R3-3</strain>
    </source>
</reference>
<accession>A0ABU5DPT6</accession>
<feature type="transmembrane region" description="Helical" evidence="1">
    <location>
        <begin position="43"/>
        <end position="62"/>
    </location>
</feature>